<organism evidence="2 3">
    <name type="scientific">Pseudarthrobacter siccitolerans</name>
    <dbReference type="NCBI Taxonomy" id="861266"/>
    <lineage>
        <taxon>Bacteria</taxon>
        <taxon>Bacillati</taxon>
        <taxon>Actinomycetota</taxon>
        <taxon>Actinomycetes</taxon>
        <taxon>Micrococcales</taxon>
        <taxon>Micrococcaceae</taxon>
        <taxon>Pseudarthrobacter</taxon>
    </lineage>
</organism>
<evidence type="ECO:0000313" key="2">
    <source>
        <dbReference type="EMBL" id="MDQ0674533.1"/>
    </source>
</evidence>
<dbReference type="InterPro" id="IPR018958">
    <property type="entry name" value="Knr4/Smi1-like_dom"/>
</dbReference>
<dbReference type="SUPFAM" id="SSF160631">
    <property type="entry name" value="SMI1/KNR4-like"/>
    <property type="match status" value="1"/>
</dbReference>
<dbReference type="Pfam" id="PF09346">
    <property type="entry name" value="SMI1_KNR4"/>
    <property type="match status" value="1"/>
</dbReference>
<dbReference type="RefSeq" id="WP_306636173.1">
    <property type="nucleotide sequence ID" value="NZ_JAUSXB010000001.1"/>
</dbReference>
<comment type="caution">
    <text evidence="2">The sequence shown here is derived from an EMBL/GenBank/DDBJ whole genome shotgun (WGS) entry which is preliminary data.</text>
</comment>
<feature type="domain" description="Knr4/Smi1-like" evidence="1">
    <location>
        <begin position="28"/>
        <end position="201"/>
    </location>
</feature>
<evidence type="ECO:0000259" key="1">
    <source>
        <dbReference type="Pfam" id="PF09346"/>
    </source>
</evidence>
<sequence>MGIQKVWAGIVEWLRANAPVTARTIRAPAPEAHIRSFEEAAPNGWPKDVSTLYRLFDGAEPSTAGYIFPNYRPLPLKEAGKTRQMMLDIWVRVVDEANAVDERGKRSPLYLNLRAAHEAQGGAPAPMHHEPHDRAHAEAAEAGTRASMFISSFLPVADDGSGDFLFVDLRKGRQHGCVSEYFKEEADWRPAIWPSLETLLADTLLSLRTGQPALSFIPTVAEGRLNWGIFPGR</sequence>
<protein>
    <submittedName>
        <fullName evidence="2">Cell wall assembly regulator SMI1</fullName>
    </submittedName>
</protein>
<name>A0ABU0PKP4_9MICC</name>
<gene>
    <name evidence="2" type="ORF">QFZ36_002094</name>
</gene>
<keyword evidence="3" id="KW-1185">Reference proteome</keyword>
<proteinExistence type="predicted"/>
<dbReference type="EMBL" id="JAUSXB010000001">
    <property type="protein sequence ID" value="MDQ0674533.1"/>
    <property type="molecule type" value="Genomic_DNA"/>
</dbReference>
<evidence type="ECO:0000313" key="3">
    <source>
        <dbReference type="Proteomes" id="UP001236806"/>
    </source>
</evidence>
<dbReference type="Proteomes" id="UP001236806">
    <property type="component" value="Unassembled WGS sequence"/>
</dbReference>
<dbReference type="InterPro" id="IPR037883">
    <property type="entry name" value="Knr4/Smi1-like_sf"/>
</dbReference>
<accession>A0ABU0PKP4</accession>
<reference evidence="2 3" key="1">
    <citation type="submission" date="2023-07" db="EMBL/GenBank/DDBJ databases">
        <title>Comparative genomics of wheat-associated soil bacteria to identify genetic determinants of phenazine resistance.</title>
        <authorList>
            <person name="Mouncey N."/>
        </authorList>
    </citation>
    <scope>NUCLEOTIDE SEQUENCE [LARGE SCALE GENOMIC DNA]</scope>
    <source>
        <strain evidence="2 3">W1I3</strain>
    </source>
</reference>